<evidence type="ECO:0000256" key="5">
    <source>
        <dbReference type="HAMAP-Rule" id="MF_01328"/>
    </source>
</evidence>
<keyword evidence="5" id="KW-0699">rRNA-binding</keyword>
<protein>
    <recommendedName>
        <fullName evidence="4 5">Large ribosomal subunit protein uL4</fullName>
    </recommendedName>
</protein>
<comment type="function">
    <text evidence="5">Forms part of the polypeptide exit tunnel.</text>
</comment>
<evidence type="ECO:0000256" key="4">
    <source>
        <dbReference type="ARBA" id="ARBA00035244"/>
    </source>
</evidence>
<dbReference type="Proteomes" id="UP001595741">
    <property type="component" value="Unassembled WGS sequence"/>
</dbReference>
<reference evidence="8" key="1">
    <citation type="journal article" date="2019" name="Int. J. Syst. Evol. Microbiol.">
        <title>The Global Catalogue of Microorganisms (GCM) 10K type strain sequencing project: providing services to taxonomists for standard genome sequencing and annotation.</title>
        <authorList>
            <consortium name="The Broad Institute Genomics Platform"/>
            <consortium name="The Broad Institute Genome Sequencing Center for Infectious Disease"/>
            <person name="Wu L."/>
            <person name="Ma J."/>
        </authorList>
    </citation>
    <scope>NUCLEOTIDE SEQUENCE [LARGE SCALE GENOMIC DNA]</scope>
    <source>
        <strain evidence="8">KCTC 42742</strain>
    </source>
</reference>
<evidence type="ECO:0000256" key="3">
    <source>
        <dbReference type="ARBA" id="ARBA00023274"/>
    </source>
</evidence>
<proteinExistence type="inferred from homology"/>
<dbReference type="SUPFAM" id="SSF52166">
    <property type="entry name" value="Ribosomal protein L4"/>
    <property type="match status" value="1"/>
</dbReference>
<comment type="function">
    <text evidence="5">One of the primary rRNA binding proteins, this protein initially binds near the 5'-end of the 23S rRNA. It is important during the early stages of 50S assembly. It makes multiple contacts with different domains of the 23S rRNA in the assembled 50S subunit and ribosome.</text>
</comment>
<keyword evidence="5" id="KW-0694">RNA-binding</keyword>
<dbReference type="GO" id="GO:0005840">
    <property type="term" value="C:ribosome"/>
    <property type="evidence" value="ECO:0007669"/>
    <property type="project" value="UniProtKB-KW"/>
</dbReference>
<comment type="caution">
    <text evidence="7">The sequence shown here is derived from an EMBL/GenBank/DDBJ whole genome shotgun (WGS) entry which is preliminary data.</text>
</comment>
<dbReference type="RefSeq" id="WP_386091332.1">
    <property type="nucleotide sequence ID" value="NZ_JBHRXN010000030.1"/>
</dbReference>
<dbReference type="NCBIfam" id="TIGR03953">
    <property type="entry name" value="rplD_bact"/>
    <property type="match status" value="1"/>
</dbReference>
<dbReference type="PANTHER" id="PTHR10746:SF6">
    <property type="entry name" value="LARGE RIBOSOMAL SUBUNIT PROTEIN UL4M"/>
    <property type="match status" value="1"/>
</dbReference>
<dbReference type="PANTHER" id="PTHR10746">
    <property type="entry name" value="50S RIBOSOMAL PROTEIN L4"/>
    <property type="match status" value="1"/>
</dbReference>
<name>A0ABV7REB7_9NEIS</name>
<comment type="subunit">
    <text evidence="5">Part of the 50S ribosomal subunit.</text>
</comment>
<feature type="region of interest" description="Disordered" evidence="6">
    <location>
        <begin position="54"/>
        <end position="94"/>
    </location>
</feature>
<dbReference type="EMBL" id="JBHRXN010000030">
    <property type="protein sequence ID" value="MFC3532520.1"/>
    <property type="molecule type" value="Genomic_DNA"/>
</dbReference>
<keyword evidence="2 5" id="KW-0689">Ribosomal protein</keyword>
<keyword evidence="8" id="KW-1185">Reference proteome</keyword>
<feature type="compositionally biased region" description="Basic residues" evidence="6">
    <location>
        <begin position="59"/>
        <end position="70"/>
    </location>
</feature>
<dbReference type="Pfam" id="PF00573">
    <property type="entry name" value="Ribosomal_L4"/>
    <property type="match status" value="1"/>
</dbReference>
<evidence type="ECO:0000313" key="7">
    <source>
        <dbReference type="EMBL" id="MFC3532520.1"/>
    </source>
</evidence>
<evidence type="ECO:0000256" key="1">
    <source>
        <dbReference type="ARBA" id="ARBA00010528"/>
    </source>
</evidence>
<gene>
    <name evidence="5 7" type="primary">rplD</name>
    <name evidence="7" type="ORF">ACFOLG_10000</name>
</gene>
<organism evidence="7 8">
    <name type="scientific">Vogesella facilis</name>
    <dbReference type="NCBI Taxonomy" id="1655232"/>
    <lineage>
        <taxon>Bacteria</taxon>
        <taxon>Pseudomonadati</taxon>
        <taxon>Pseudomonadota</taxon>
        <taxon>Betaproteobacteria</taxon>
        <taxon>Neisseriales</taxon>
        <taxon>Chromobacteriaceae</taxon>
        <taxon>Vogesella</taxon>
    </lineage>
</organism>
<sequence length="206" mass="23103">MELKVINAQGLQVEALQASEALFARDYNEALVHQVVTAFLANARSANRAQLTRAEVKHSTKKPFRQKGTGRARAGMTSSPLWRGGGRTFPNKPDENFTQKVNRKQYRAGMASILSQLVRDERLIVVDELTVASPKTKEFAAKVKSLGLDRALIITKELDENLYLSSRNLPNVLVIEAQQADPFSLVRFNKVVITRDAVKQLEEQWV</sequence>
<dbReference type="InterPro" id="IPR002136">
    <property type="entry name" value="Ribosomal_uL4"/>
</dbReference>
<dbReference type="HAMAP" id="MF_01328_B">
    <property type="entry name" value="Ribosomal_uL4_B"/>
    <property type="match status" value="1"/>
</dbReference>
<dbReference type="InterPro" id="IPR023574">
    <property type="entry name" value="Ribosomal_uL4_dom_sf"/>
</dbReference>
<dbReference type="InterPro" id="IPR013005">
    <property type="entry name" value="Ribosomal_uL4-like"/>
</dbReference>
<keyword evidence="3 5" id="KW-0687">Ribonucleoprotein</keyword>
<evidence type="ECO:0000313" key="8">
    <source>
        <dbReference type="Proteomes" id="UP001595741"/>
    </source>
</evidence>
<dbReference type="Gene3D" id="3.40.1370.10">
    <property type="match status" value="1"/>
</dbReference>
<comment type="similarity">
    <text evidence="1 5">Belongs to the universal ribosomal protein uL4 family.</text>
</comment>
<accession>A0ABV7REB7</accession>
<evidence type="ECO:0000256" key="2">
    <source>
        <dbReference type="ARBA" id="ARBA00022980"/>
    </source>
</evidence>
<evidence type="ECO:0000256" key="6">
    <source>
        <dbReference type="SAM" id="MobiDB-lite"/>
    </source>
</evidence>